<evidence type="ECO:0000313" key="3">
    <source>
        <dbReference type="EMBL" id="VAX10168.1"/>
    </source>
</evidence>
<dbReference type="Gene3D" id="3.40.50.300">
    <property type="entry name" value="P-loop containing nucleotide triphosphate hydrolases"/>
    <property type="match status" value="1"/>
</dbReference>
<dbReference type="Pfam" id="PF05036">
    <property type="entry name" value="SPOR"/>
    <property type="match status" value="2"/>
</dbReference>
<dbReference type="Gene3D" id="3.30.70.1070">
    <property type="entry name" value="Sporulation related repeat"/>
    <property type="match status" value="2"/>
</dbReference>
<dbReference type="Pfam" id="PF13401">
    <property type="entry name" value="AAA_22"/>
    <property type="match status" value="1"/>
</dbReference>
<sequence>MNVYDNSQTGNDSIDNPVPHYVERFGLSAAPFSSLHEDRFIYLDAERLQRLNMLEHLTRYSELLLIITAPKGMGKTSLLQRFVLNTDEDTLVSQVNASPMMDADTLLQAIAHGFGLTIKNDDPGALQNALYYHLADLHHKDKTPLLIIDDAHVLPQAALETLFNLADAEASDGNLLRIILFSDPQIETMLQSPAIRGLRERVTHSMEIPPLDEEQTVGYIRHRLHTAGLQGKLPYSDKELHKIFRNSDGIPARINECAHLILNGDKLDQAIKDFHTPKIKSRSKFKFPSLKFPARLTQIGQRFKRWQLTLATLLIISISLGLIYQDTINALFEPEHSQALTSETLTRPLPIPEISTPLAHTENPDVQEMPTAKPEPVPAAPIPDLIPEVISNNQIISPLLPEVPKPLAEKTDANHEIAKSTLKPETDTTKIPEPEATTAAVAKPAPQATDLLISDISPDPVKTSRKPQTIAILGEHFSKEMKVTVFWTGGKKMLPSTQVNIISPNEMELFITVGRKADTWTVKLSDPLSSQKTKARFSVIATTAAKEKSATTSSPTTKHHGLKGENWIKKQMPKYFTLQLLGSQQKQRLENFVKQNKLEQDIAWFAYLRNDQPWYVLVQGRYTDRSKAEKAVAEITKSIPRIKPWIRPFADIQKIIKQQTITPPVASINKNTTPPRNSNKTTNAAWLWSQDPSHYTLQLLGGQTEIGIQRFIQKHKLSGKVVYYRTTRNQRPWYVLVYNSYPDRAKARATISSLPQSLRKTHPWPRTFASIHAELQ</sequence>
<dbReference type="PANTHER" id="PTHR35894">
    <property type="entry name" value="GENERAL SECRETION PATHWAY PROTEIN A-RELATED"/>
    <property type="match status" value="1"/>
</dbReference>
<dbReference type="PROSITE" id="PS51724">
    <property type="entry name" value="SPOR"/>
    <property type="match status" value="2"/>
</dbReference>
<reference evidence="3" key="1">
    <citation type="submission" date="2018-06" db="EMBL/GenBank/DDBJ databases">
        <authorList>
            <person name="Zhirakovskaya E."/>
        </authorList>
    </citation>
    <scope>NUCLEOTIDE SEQUENCE</scope>
</reference>
<evidence type="ECO:0000256" key="1">
    <source>
        <dbReference type="SAM" id="MobiDB-lite"/>
    </source>
</evidence>
<dbReference type="InterPro" id="IPR036680">
    <property type="entry name" value="SPOR-like_sf"/>
</dbReference>
<feature type="region of interest" description="Disordered" evidence="1">
    <location>
        <begin position="355"/>
        <end position="375"/>
    </location>
</feature>
<feature type="domain" description="SPOR" evidence="2">
    <location>
        <begin position="689"/>
        <end position="767"/>
    </location>
</feature>
<dbReference type="EMBL" id="UOFY01000046">
    <property type="protein sequence ID" value="VAX10168.1"/>
    <property type="molecule type" value="Genomic_DNA"/>
</dbReference>
<dbReference type="InterPro" id="IPR049945">
    <property type="entry name" value="AAA_22"/>
</dbReference>
<organism evidence="3">
    <name type="scientific">hydrothermal vent metagenome</name>
    <dbReference type="NCBI Taxonomy" id="652676"/>
    <lineage>
        <taxon>unclassified sequences</taxon>
        <taxon>metagenomes</taxon>
        <taxon>ecological metagenomes</taxon>
    </lineage>
</organism>
<accession>A0A3B1BFK8</accession>
<name>A0A3B1BFK8_9ZZZZ</name>
<dbReference type="GO" id="GO:0042834">
    <property type="term" value="F:peptidoglycan binding"/>
    <property type="evidence" value="ECO:0007669"/>
    <property type="project" value="InterPro"/>
</dbReference>
<protein>
    <recommendedName>
        <fullName evidence="2">SPOR domain-containing protein</fullName>
    </recommendedName>
</protein>
<dbReference type="InterPro" id="IPR052026">
    <property type="entry name" value="ExeA_AAA_ATPase_DNA-bind"/>
</dbReference>
<proteinExistence type="predicted"/>
<feature type="domain" description="SPOR" evidence="2">
    <location>
        <begin position="570"/>
        <end position="648"/>
    </location>
</feature>
<dbReference type="PANTHER" id="PTHR35894:SF7">
    <property type="entry name" value="GENERAL SECRETION PATHWAY PROTEIN A-RELATED"/>
    <property type="match status" value="1"/>
</dbReference>
<dbReference type="SUPFAM" id="SSF52540">
    <property type="entry name" value="P-loop containing nucleoside triphosphate hydrolases"/>
    <property type="match status" value="1"/>
</dbReference>
<dbReference type="InterPro" id="IPR007730">
    <property type="entry name" value="SPOR-like_dom"/>
</dbReference>
<evidence type="ECO:0000259" key="2">
    <source>
        <dbReference type="PROSITE" id="PS51724"/>
    </source>
</evidence>
<dbReference type="AlphaFoldDB" id="A0A3B1BFK8"/>
<gene>
    <name evidence="3" type="ORF">MNBD_GAMMA25-642</name>
</gene>
<dbReference type="GO" id="GO:0016887">
    <property type="term" value="F:ATP hydrolysis activity"/>
    <property type="evidence" value="ECO:0007669"/>
    <property type="project" value="InterPro"/>
</dbReference>
<dbReference type="InterPro" id="IPR027417">
    <property type="entry name" value="P-loop_NTPase"/>
</dbReference>